<feature type="compositionally biased region" description="Polar residues" evidence="1">
    <location>
        <begin position="323"/>
        <end position="338"/>
    </location>
</feature>
<organism evidence="2 3">
    <name type="scientific">Trichogramma brassicae</name>
    <dbReference type="NCBI Taxonomy" id="86971"/>
    <lineage>
        <taxon>Eukaryota</taxon>
        <taxon>Metazoa</taxon>
        <taxon>Ecdysozoa</taxon>
        <taxon>Arthropoda</taxon>
        <taxon>Hexapoda</taxon>
        <taxon>Insecta</taxon>
        <taxon>Pterygota</taxon>
        <taxon>Neoptera</taxon>
        <taxon>Endopterygota</taxon>
        <taxon>Hymenoptera</taxon>
        <taxon>Apocrita</taxon>
        <taxon>Proctotrupomorpha</taxon>
        <taxon>Chalcidoidea</taxon>
        <taxon>Trichogrammatidae</taxon>
        <taxon>Trichogramma</taxon>
    </lineage>
</organism>
<protein>
    <submittedName>
        <fullName evidence="2">Uncharacterized protein</fullName>
    </submittedName>
</protein>
<feature type="compositionally biased region" description="Low complexity" evidence="1">
    <location>
        <begin position="1"/>
        <end position="13"/>
    </location>
</feature>
<sequence>MVSENVNSNCESNAPASPSCDDDPQPIRITPPLYTYSNPVVMQRDDTPSPAPQTSGELESSSEPSTTTTPELQLKRKRRRKQELEGRQDVICIEEAEETQVNSDEFVLNKKGNNNKPSLLEQLLIDNDTATPSQIGERSLRTRSQKSVEQGRAGKVQSERRSISPYAKLNTKQLVNQAATKVVGLTTANVSAAIPSKVGGKRRRQESESSGTSNSEEQPRTGPMLVDIESSDDEHNNENPVKAKSKVLDETCTGSPKPKDQKTGGAGGAATGVQLNVANSTQQNNTVTQRAQRLLLSKQQQQHAQQAQSQHQSAIQQTQHQTRSNSPSLQHHQTTAGSNTGGGLVMKDRLRGSNNSSEPAEVATTRRSVRQSTASPLAAPPAGNTRGATSRSSTLEEANRRKTRSGAAGE</sequence>
<evidence type="ECO:0000313" key="2">
    <source>
        <dbReference type="EMBL" id="CAB0045328.1"/>
    </source>
</evidence>
<reference evidence="2 3" key="1">
    <citation type="submission" date="2020-02" db="EMBL/GenBank/DDBJ databases">
        <authorList>
            <person name="Ferguson B K."/>
        </authorList>
    </citation>
    <scope>NUCLEOTIDE SEQUENCE [LARGE SCALE GENOMIC DNA]</scope>
</reference>
<gene>
    <name evidence="2" type="ORF">TBRA_LOCUS16856</name>
</gene>
<feature type="compositionally biased region" description="Low complexity" evidence="1">
    <location>
        <begin position="299"/>
        <end position="322"/>
    </location>
</feature>
<feature type="region of interest" description="Disordered" evidence="1">
    <location>
        <begin position="129"/>
        <end position="164"/>
    </location>
</feature>
<dbReference type="AlphaFoldDB" id="A0A6H5J547"/>
<feature type="region of interest" description="Disordered" evidence="1">
    <location>
        <begin position="296"/>
        <end position="410"/>
    </location>
</feature>
<keyword evidence="3" id="KW-1185">Reference proteome</keyword>
<feature type="compositionally biased region" description="Polar residues" evidence="1">
    <location>
        <begin position="386"/>
        <end position="396"/>
    </location>
</feature>
<feature type="region of interest" description="Disordered" evidence="1">
    <location>
        <begin position="185"/>
        <end position="271"/>
    </location>
</feature>
<proteinExistence type="predicted"/>
<dbReference type="OrthoDB" id="5967287at2759"/>
<feature type="region of interest" description="Disordered" evidence="1">
    <location>
        <begin position="1"/>
        <end position="89"/>
    </location>
</feature>
<evidence type="ECO:0000313" key="3">
    <source>
        <dbReference type="Proteomes" id="UP000479190"/>
    </source>
</evidence>
<evidence type="ECO:0000256" key="1">
    <source>
        <dbReference type="SAM" id="MobiDB-lite"/>
    </source>
</evidence>
<dbReference type="EMBL" id="CADCXV010001560">
    <property type="protein sequence ID" value="CAB0045328.1"/>
    <property type="molecule type" value="Genomic_DNA"/>
</dbReference>
<name>A0A6H5J547_9HYME</name>
<dbReference type="Proteomes" id="UP000479190">
    <property type="component" value="Unassembled WGS sequence"/>
</dbReference>
<feature type="compositionally biased region" description="Low complexity" evidence="1">
    <location>
        <begin position="57"/>
        <end position="72"/>
    </location>
</feature>
<accession>A0A6H5J547</accession>